<evidence type="ECO:0000313" key="1">
    <source>
        <dbReference type="EMBL" id="MBC3791008.1"/>
    </source>
</evidence>
<gene>
    <name evidence="1" type="ORF">FH603_1506</name>
</gene>
<dbReference type="NCBIfam" id="TIGR02118">
    <property type="entry name" value="EthD family reductase"/>
    <property type="match status" value="1"/>
</dbReference>
<reference evidence="1 2" key="1">
    <citation type="submission" date="2019-06" db="EMBL/GenBank/DDBJ databases">
        <title>Spirosoma utsteinense sp. nov. isolated from Antarctic ice-free soils.</title>
        <authorList>
            <person name="Tahon G."/>
        </authorList>
    </citation>
    <scope>NUCLEOTIDE SEQUENCE [LARGE SCALE GENOMIC DNA]</scope>
    <source>
        <strain evidence="1 2">LMG 31447</strain>
    </source>
</reference>
<organism evidence="1 2">
    <name type="scientific">Spirosoma utsteinense</name>
    <dbReference type="NCBI Taxonomy" id="2585773"/>
    <lineage>
        <taxon>Bacteria</taxon>
        <taxon>Pseudomonadati</taxon>
        <taxon>Bacteroidota</taxon>
        <taxon>Cytophagia</taxon>
        <taxon>Cytophagales</taxon>
        <taxon>Cytophagaceae</taxon>
        <taxon>Spirosoma</taxon>
    </lineage>
</organism>
<dbReference type="Proteomes" id="UP000700732">
    <property type="component" value="Unassembled WGS sequence"/>
</dbReference>
<accession>A0ABR6W4E2</accession>
<dbReference type="InterPro" id="IPR011008">
    <property type="entry name" value="Dimeric_a/b-barrel"/>
</dbReference>
<dbReference type="SUPFAM" id="SSF54909">
    <property type="entry name" value="Dimeric alpha+beta barrel"/>
    <property type="match status" value="1"/>
</dbReference>
<dbReference type="RefSeq" id="WP_186736816.1">
    <property type="nucleotide sequence ID" value="NZ_VFIA01000007.1"/>
</dbReference>
<keyword evidence="2" id="KW-1185">Reference proteome</keyword>
<sequence length="103" mass="11384">MIRLTVLYPKTETSQFDLDYYLDKHIPLVRERLTPFGLVGVDMQEGLAGGAPDSLPLYAMITGLIFNTTDELETGMGTHGPELLGDIPNFTDVQPVTQVCRTL</sequence>
<evidence type="ECO:0000313" key="2">
    <source>
        <dbReference type="Proteomes" id="UP000700732"/>
    </source>
</evidence>
<evidence type="ECO:0008006" key="3">
    <source>
        <dbReference type="Google" id="ProtNLM"/>
    </source>
</evidence>
<comment type="caution">
    <text evidence="1">The sequence shown here is derived from an EMBL/GenBank/DDBJ whole genome shotgun (WGS) entry which is preliminary data.</text>
</comment>
<dbReference type="InterPro" id="IPR009799">
    <property type="entry name" value="EthD_dom"/>
</dbReference>
<dbReference type="PANTHER" id="PTHR40260">
    <property type="entry name" value="BLR8190 PROTEIN"/>
    <property type="match status" value="1"/>
</dbReference>
<dbReference type="Gene3D" id="3.30.70.100">
    <property type="match status" value="1"/>
</dbReference>
<dbReference type="EMBL" id="VFIA01000007">
    <property type="protein sequence ID" value="MBC3791008.1"/>
    <property type="molecule type" value="Genomic_DNA"/>
</dbReference>
<proteinExistence type="predicted"/>
<protein>
    <recommendedName>
        <fullName evidence="3">EthD family reductase</fullName>
    </recommendedName>
</protein>
<name>A0ABR6W4E2_9BACT</name>
<dbReference type="PANTHER" id="PTHR40260:SF2">
    <property type="entry name" value="BLR8190 PROTEIN"/>
    <property type="match status" value="1"/>
</dbReference>